<dbReference type="PROSITE" id="PS00622">
    <property type="entry name" value="HTH_LUXR_1"/>
    <property type="match status" value="1"/>
</dbReference>
<keyword evidence="1" id="KW-0547">Nucleotide-binding</keyword>
<evidence type="ECO:0000256" key="3">
    <source>
        <dbReference type="SAM" id="MobiDB-lite"/>
    </source>
</evidence>
<dbReference type="InterPro" id="IPR016032">
    <property type="entry name" value="Sig_transdc_resp-reg_C-effctor"/>
</dbReference>
<dbReference type="PRINTS" id="PR00038">
    <property type="entry name" value="HTHLUXR"/>
</dbReference>
<dbReference type="GO" id="GO:0003677">
    <property type="term" value="F:DNA binding"/>
    <property type="evidence" value="ECO:0007669"/>
    <property type="project" value="InterPro"/>
</dbReference>
<feature type="domain" description="HTH luxR-type" evidence="4">
    <location>
        <begin position="933"/>
        <end position="998"/>
    </location>
</feature>
<proteinExistence type="predicted"/>
<dbReference type="InterPro" id="IPR011990">
    <property type="entry name" value="TPR-like_helical_dom_sf"/>
</dbReference>
<dbReference type="Pfam" id="PF13191">
    <property type="entry name" value="AAA_16"/>
    <property type="match status" value="1"/>
</dbReference>
<feature type="region of interest" description="Disordered" evidence="3">
    <location>
        <begin position="55"/>
        <end position="90"/>
    </location>
</feature>
<keyword evidence="6" id="KW-1185">Reference proteome</keyword>
<dbReference type="SMART" id="SM00421">
    <property type="entry name" value="HTH_LUXR"/>
    <property type="match status" value="1"/>
</dbReference>
<dbReference type="InterPro" id="IPR000792">
    <property type="entry name" value="Tscrpt_reg_LuxR_C"/>
</dbReference>
<dbReference type="InterPro" id="IPR027417">
    <property type="entry name" value="P-loop_NTPase"/>
</dbReference>
<evidence type="ECO:0000256" key="2">
    <source>
        <dbReference type="ARBA" id="ARBA00022840"/>
    </source>
</evidence>
<name>A0A4P7GGJ4_9ACTN</name>
<dbReference type="Gene3D" id="1.25.40.10">
    <property type="entry name" value="Tetratricopeptide repeat domain"/>
    <property type="match status" value="1"/>
</dbReference>
<dbReference type="OrthoDB" id="483at2"/>
<dbReference type="Gene3D" id="1.10.10.10">
    <property type="entry name" value="Winged helix-like DNA-binding domain superfamily/Winged helix DNA-binding domain"/>
    <property type="match status" value="1"/>
</dbReference>
<gene>
    <name evidence="5" type="ORF">EXE57_00570</name>
</gene>
<evidence type="ECO:0000313" key="6">
    <source>
        <dbReference type="Proteomes" id="UP000294894"/>
    </source>
</evidence>
<dbReference type="Pfam" id="PF00196">
    <property type="entry name" value="GerE"/>
    <property type="match status" value="1"/>
</dbReference>
<dbReference type="PANTHER" id="PTHR16305">
    <property type="entry name" value="TESTICULAR SOLUBLE ADENYLYL CYCLASE"/>
    <property type="match status" value="1"/>
</dbReference>
<evidence type="ECO:0000256" key="1">
    <source>
        <dbReference type="ARBA" id="ARBA00022741"/>
    </source>
</evidence>
<evidence type="ECO:0000259" key="4">
    <source>
        <dbReference type="PROSITE" id="PS50043"/>
    </source>
</evidence>
<dbReference type="KEGG" id="noy:EXE57_00570"/>
<dbReference type="SUPFAM" id="SSF46894">
    <property type="entry name" value="C-terminal effector domain of the bipartite response regulators"/>
    <property type="match status" value="1"/>
</dbReference>
<dbReference type="EMBL" id="CP038267">
    <property type="protein sequence ID" value="QBR90926.1"/>
    <property type="molecule type" value="Genomic_DNA"/>
</dbReference>
<keyword evidence="2" id="KW-0067">ATP-binding</keyword>
<dbReference type="GO" id="GO:0005524">
    <property type="term" value="F:ATP binding"/>
    <property type="evidence" value="ECO:0007669"/>
    <property type="project" value="UniProtKB-KW"/>
</dbReference>
<dbReference type="CDD" id="cd06170">
    <property type="entry name" value="LuxR_C_like"/>
    <property type="match status" value="1"/>
</dbReference>
<dbReference type="InterPro" id="IPR041664">
    <property type="entry name" value="AAA_16"/>
</dbReference>
<dbReference type="GO" id="GO:0005737">
    <property type="term" value="C:cytoplasm"/>
    <property type="evidence" value="ECO:0007669"/>
    <property type="project" value="TreeGrafter"/>
</dbReference>
<dbReference type="PANTHER" id="PTHR16305:SF35">
    <property type="entry name" value="TRANSCRIPTIONAL ACTIVATOR DOMAIN"/>
    <property type="match status" value="1"/>
</dbReference>
<dbReference type="AlphaFoldDB" id="A0A4P7GGJ4"/>
<dbReference type="PROSITE" id="PS50043">
    <property type="entry name" value="HTH_LUXR_2"/>
    <property type="match status" value="1"/>
</dbReference>
<feature type="compositionally biased region" description="Pro residues" evidence="3">
    <location>
        <begin position="59"/>
        <end position="71"/>
    </location>
</feature>
<protein>
    <recommendedName>
        <fullName evidence="4">HTH luxR-type domain-containing protein</fullName>
    </recommendedName>
</protein>
<sequence length="1006" mass="102991">MPAKVITAPPPRTCCVAVRSGPAERAGATVAPGGGRSRPIPVSLPTAPAHLGCEVMSAPGPPLHDLPPGEPPTGSDPVASGRSLGPAGVVGRDGELQRIAEVLADAAAGRCSTLLLEGDPGVGKTTLLEAARAMATGFTCLTARGAESDSSLAHAGLLELCSPVRDLLSDLAPVQAEALTAALGWSDLPSVADRFLVAAATMSLLAAAAERGPVLVLVDDLQWLDRESAAALTFAARRLGPDAVAFVATTRPGGSHPDLTRGLALLPVVGLATPAVASLLPPGTASAVVEDLRERTGGNPLALLAVAEGLDDAQRVGAAPLPDPLPAGDRVGELHRATISGLSPAASEAALLLAVAGRTSDAAAAVATVLTTSGVDVADALDEARDRGVLAAVSGRPEFRHPLLRSAVLSLAPPSRIRAAHRALAGALPAGDRSRTWHRAYAVTGPDASLATELAAVAEADRDRLGHAAASAALERASELTPDRDLAAHRLAGATHDAFVAGDVARVRVLAGRLLSGTTPEEARGEALLVLGTLEQYAGSVPLAVEHLEDASQLLRGAMLVRSLTELAMARFRLNDVAGLVACATRVDEVVDPGDPEQQLQAHFVGGVASVLTGHPEEGLPRLAEVRRLADEPRLRHDAGALLLMALAVAFTGEMGDAVTVGTARMQDVRRRGAIGVLVPLLAISAAGRAWVGDHTGAFADSGEAAELAAHLGYAADASVAVEMLAWQQAARGSHEEARTSLARARELTDRAGTTPHAAHQALTAAFCALCRGDLAEVVALLEPRLALDGGVGASGEPLGVAPLLVEAYLGLGRVADARALTDRYAAATPAVAPPLSTALLQRCRALTLEDPAAATAAFEAALAAHEAALDPFETARTRLLHGGRLRRSGQRVAAREQLELARSAFTSMDLTHWATVASQELAGTGATARRGDGSGDAPLTSQETRVSLLAAQGLSNREIGAALFLSPKTVERHLSNVFRKRGFRSRTELAAAWAAQASSASTSTS</sequence>
<evidence type="ECO:0000313" key="5">
    <source>
        <dbReference type="EMBL" id="QBR90926.1"/>
    </source>
</evidence>
<organism evidence="5 6">
    <name type="scientific">Nocardioides euryhalodurans</name>
    <dbReference type="NCBI Taxonomy" id="2518370"/>
    <lineage>
        <taxon>Bacteria</taxon>
        <taxon>Bacillati</taxon>
        <taxon>Actinomycetota</taxon>
        <taxon>Actinomycetes</taxon>
        <taxon>Propionibacteriales</taxon>
        <taxon>Nocardioidaceae</taxon>
        <taxon>Nocardioides</taxon>
    </lineage>
</organism>
<dbReference type="GO" id="GO:0006355">
    <property type="term" value="P:regulation of DNA-templated transcription"/>
    <property type="evidence" value="ECO:0007669"/>
    <property type="project" value="InterPro"/>
</dbReference>
<dbReference type="Proteomes" id="UP000294894">
    <property type="component" value="Chromosome"/>
</dbReference>
<dbReference type="GO" id="GO:0004016">
    <property type="term" value="F:adenylate cyclase activity"/>
    <property type="evidence" value="ECO:0007669"/>
    <property type="project" value="TreeGrafter"/>
</dbReference>
<dbReference type="SUPFAM" id="SSF52540">
    <property type="entry name" value="P-loop containing nucleoside triphosphate hydrolases"/>
    <property type="match status" value="1"/>
</dbReference>
<accession>A0A4P7GGJ4</accession>
<dbReference type="InterPro" id="IPR036388">
    <property type="entry name" value="WH-like_DNA-bd_sf"/>
</dbReference>
<dbReference type="Gene3D" id="3.40.50.300">
    <property type="entry name" value="P-loop containing nucleotide triphosphate hydrolases"/>
    <property type="match status" value="1"/>
</dbReference>
<reference evidence="5 6" key="1">
    <citation type="submission" date="2019-03" db="EMBL/GenBank/DDBJ databases">
        <title>Three New Species of Nocardioides, Nocardioides euryhalodurans sp. nov., Nocardioides seonyuensis sp. nov. and Nocardioides eburneoflavus sp. nov., Iolated from Soil.</title>
        <authorList>
            <person name="Roh S.G."/>
            <person name="Lee C."/>
            <person name="Kim M.-K."/>
            <person name="Kim S.B."/>
        </authorList>
    </citation>
    <scope>NUCLEOTIDE SEQUENCE [LARGE SCALE GENOMIC DNA]</scope>
    <source>
        <strain evidence="5 6">MMS17-SY117</strain>
    </source>
</reference>